<name>A0AAE7BG95_9BACT</name>
<keyword evidence="2" id="KW-1185">Reference proteome</keyword>
<accession>A0AAE7BG95</accession>
<dbReference type="Proteomes" id="UP000503313">
    <property type="component" value="Chromosome"/>
</dbReference>
<dbReference type="AlphaFoldDB" id="A0AAE7BG95"/>
<protein>
    <submittedName>
        <fullName evidence="1">Uncharacterized protein</fullName>
    </submittedName>
</protein>
<proteinExistence type="predicted"/>
<sequence length="165" mass="18961">MCKLIDTRGLDIEDIKVSLIANDEVVDSRDYSALLIDYGILLAICCKAQDGNNEAIEYLKKDVIERFKDFVPDNHKEHVLKRADQFLGVEETNVLSKDELINQYRLHFNHLLSLTVLAAAGHEKAIKYINEKSEENFKINMSDLEKKDFLIDAISMLDRIYPDSI</sequence>
<gene>
    <name evidence="1" type="ORF">ADFLV_1128</name>
</gene>
<evidence type="ECO:0000313" key="1">
    <source>
        <dbReference type="EMBL" id="QKF77162.1"/>
    </source>
</evidence>
<dbReference type="RefSeq" id="WP_129011114.1">
    <property type="nucleotide sequence ID" value="NZ_CP053835.1"/>
</dbReference>
<organism evidence="1 2">
    <name type="scientific">Arcobacter defluvii</name>
    <dbReference type="NCBI Taxonomy" id="873191"/>
    <lineage>
        <taxon>Bacteria</taxon>
        <taxon>Pseudomonadati</taxon>
        <taxon>Campylobacterota</taxon>
        <taxon>Epsilonproteobacteria</taxon>
        <taxon>Campylobacterales</taxon>
        <taxon>Arcobacteraceae</taxon>
        <taxon>Arcobacter</taxon>
    </lineage>
</organism>
<dbReference type="EMBL" id="CP053835">
    <property type="protein sequence ID" value="QKF77162.1"/>
    <property type="molecule type" value="Genomic_DNA"/>
</dbReference>
<dbReference type="KEGG" id="adz:ADFLV_1128"/>
<evidence type="ECO:0000313" key="2">
    <source>
        <dbReference type="Proteomes" id="UP000503313"/>
    </source>
</evidence>
<reference evidence="1 2" key="1">
    <citation type="submission" date="2020-05" db="EMBL/GenBank/DDBJ databases">
        <title>Complete genome sequencing of Campylobacter and Arcobacter type strains.</title>
        <authorList>
            <person name="Miller W.G."/>
            <person name="Yee E."/>
        </authorList>
    </citation>
    <scope>NUCLEOTIDE SEQUENCE [LARGE SCALE GENOMIC DNA]</scope>
    <source>
        <strain evidence="1 2">LMG 25694</strain>
    </source>
</reference>